<dbReference type="Proteomes" id="UP000503330">
    <property type="component" value="Chromosome"/>
</dbReference>
<gene>
    <name evidence="1" type="ORF">G4D54_19660</name>
</gene>
<accession>A0AAP9SG57</accession>
<reference evidence="1 2" key="1">
    <citation type="submission" date="2020-02" db="EMBL/GenBank/DDBJ databases">
        <authorList>
            <person name="Kociolek L.K."/>
            <person name="Ozer E.A."/>
        </authorList>
    </citation>
    <scope>NUCLEOTIDE SEQUENCE [LARGE SCALE GENOMIC DNA]</scope>
    <source>
        <strain evidence="1 2">ATCC 14501</strain>
    </source>
</reference>
<dbReference type="AlphaFoldDB" id="A0AAP9SG57"/>
<evidence type="ECO:0000313" key="1">
    <source>
        <dbReference type="EMBL" id="QJA04485.1"/>
    </source>
</evidence>
<evidence type="ECO:0000313" key="2">
    <source>
        <dbReference type="Proteomes" id="UP000503330"/>
    </source>
</evidence>
<sequence length="298" mass="34208">MCDKMYLRKSKFKGDFIMISEKLVMRFGGENDIDLETLSVSLNATVDTLKNLSNNLISENDFCKFKVLNIQKGSFVIDIEQIMEIAPTIMPMVPTVIKAFKEVLEIRKFLKGNPPKEIVKSDDVTKIENKYGDIYYANTMTVNIYNNDIEKGMATTAKTVLNDNDRTGLSYEFVDEKGKKDCLDLNRENLSYLSIPQDVDKFNKGIEENEVITWVKVNKPDLNGKSQWGLTLNGKRISCIISDQEFLDKVHDDEIPFLSNTKLYVKMVVRYKIRSFESGESSEIISRNIIKVFEIQND</sequence>
<name>A0AAP9SG57_CLOIN</name>
<proteinExistence type="predicted"/>
<protein>
    <submittedName>
        <fullName evidence="1">Uncharacterized protein</fullName>
    </submittedName>
</protein>
<dbReference type="EMBL" id="CP048838">
    <property type="protein sequence ID" value="QJA04485.1"/>
    <property type="molecule type" value="Genomic_DNA"/>
</dbReference>
<organism evidence="1 2">
    <name type="scientific">Clostridium innocuum</name>
    <dbReference type="NCBI Taxonomy" id="1522"/>
    <lineage>
        <taxon>Bacteria</taxon>
        <taxon>Bacillati</taxon>
        <taxon>Bacillota</taxon>
        <taxon>Clostridia</taxon>
        <taxon>Eubacteriales</taxon>
        <taxon>Clostridiaceae</taxon>
        <taxon>Clostridium</taxon>
    </lineage>
</organism>